<keyword evidence="3 6" id="KW-0285">Flavoprotein</keyword>
<dbReference type="Pfam" id="PF00875">
    <property type="entry name" value="DNA_photolyase"/>
    <property type="match status" value="1"/>
</dbReference>
<organism evidence="8 9">
    <name type="scientific">Spirosoma liriopis</name>
    <dbReference type="NCBI Taxonomy" id="2937440"/>
    <lineage>
        <taxon>Bacteria</taxon>
        <taxon>Pseudomonadati</taxon>
        <taxon>Bacteroidota</taxon>
        <taxon>Cytophagia</taxon>
        <taxon>Cytophagales</taxon>
        <taxon>Cytophagaceae</taxon>
        <taxon>Spirosoma</taxon>
    </lineage>
</organism>
<dbReference type="Gene3D" id="1.25.40.80">
    <property type="match status" value="1"/>
</dbReference>
<evidence type="ECO:0000256" key="4">
    <source>
        <dbReference type="ARBA" id="ARBA00022827"/>
    </source>
</evidence>
<dbReference type="Gene3D" id="1.10.579.10">
    <property type="entry name" value="DNA Cyclobutane Dipyrimidine Photolyase, subunit A, domain 3"/>
    <property type="match status" value="1"/>
</dbReference>
<dbReference type="InterPro" id="IPR002081">
    <property type="entry name" value="Cryptochrome/DNA_photolyase_1"/>
</dbReference>
<evidence type="ECO:0000313" key="8">
    <source>
        <dbReference type="EMBL" id="MCK8490414.1"/>
    </source>
</evidence>
<dbReference type="InterPro" id="IPR036155">
    <property type="entry name" value="Crypto/Photolyase_N_sf"/>
</dbReference>
<dbReference type="SUPFAM" id="SSF52425">
    <property type="entry name" value="Cryptochrome/photolyase, N-terminal domain"/>
    <property type="match status" value="1"/>
</dbReference>
<evidence type="ECO:0000256" key="2">
    <source>
        <dbReference type="ARBA" id="ARBA00001974"/>
    </source>
</evidence>
<dbReference type="Gene3D" id="3.40.50.620">
    <property type="entry name" value="HUPs"/>
    <property type="match status" value="1"/>
</dbReference>
<dbReference type="InterPro" id="IPR005101">
    <property type="entry name" value="Cryptochr/Photolyase_FAD-bd"/>
</dbReference>
<dbReference type="InterPro" id="IPR018394">
    <property type="entry name" value="DNA_photolyase_1_CS_C"/>
</dbReference>
<proteinExistence type="inferred from homology"/>
<keyword evidence="9" id="KW-1185">Reference proteome</keyword>
<feature type="domain" description="Photolyase/cryptochrome alpha/beta" evidence="7">
    <location>
        <begin position="8"/>
        <end position="138"/>
    </location>
</feature>
<evidence type="ECO:0000256" key="1">
    <source>
        <dbReference type="ARBA" id="ARBA00001932"/>
    </source>
</evidence>
<dbReference type="Proteomes" id="UP001202180">
    <property type="component" value="Unassembled WGS sequence"/>
</dbReference>
<dbReference type="PRINTS" id="PR00147">
    <property type="entry name" value="DNAPHOTLYASE"/>
</dbReference>
<dbReference type="SUPFAM" id="SSF48173">
    <property type="entry name" value="Cryptochrome/photolyase FAD-binding domain"/>
    <property type="match status" value="1"/>
</dbReference>
<dbReference type="Pfam" id="PF03441">
    <property type="entry name" value="FAD_binding_7"/>
    <property type="match status" value="1"/>
</dbReference>
<comment type="similarity">
    <text evidence="6">Belongs to the DNA photolyase family.</text>
</comment>
<evidence type="ECO:0000259" key="7">
    <source>
        <dbReference type="PROSITE" id="PS51645"/>
    </source>
</evidence>
<reference evidence="8 9" key="1">
    <citation type="submission" date="2022-04" db="EMBL/GenBank/DDBJ databases">
        <title>Spirosoma sp. strain RP8 genome sequencing and assembly.</title>
        <authorList>
            <person name="Jung Y."/>
        </authorList>
    </citation>
    <scope>NUCLEOTIDE SEQUENCE [LARGE SCALE GENOMIC DNA]</scope>
    <source>
        <strain evidence="8 9">RP8</strain>
    </source>
</reference>
<dbReference type="PROSITE" id="PS51645">
    <property type="entry name" value="PHR_CRY_ALPHA_BETA"/>
    <property type="match status" value="1"/>
</dbReference>
<gene>
    <name evidence="8" type="ORF">M0L20_01045</name>
</gene>
<dbReference type="InterPro" id="IPR036134">
    <property type="entry name" value="Crypto/Photolyase_FAD-like_sf"/>
</dbReference>
<evidence type="ECO:0000256" key="5">
    <source>
        <dbReference type="ARBA" id="ARBA00022991"/>
    </source>
</evidence>
<dbReference type="PROSITE" id="PS00394">
    <property type="entry name" value="DNA_PHOTOLYASES_1_1"/>
    <property type="match status" value="1"/>
</dbReference>
<dbReference type="InterPro" id="IPR014729">
    <property type="entry name" value="Rossmann-like_a/b/a_fold"/>
</dbReference>
<dbReference type="InterPro" id="IPR006050">
    <property type="entry name" value="DNA_photolyase_N"/>
</dbReference>
<dbReference type="RefSeq" id="WP_248475252.1">
    <property type="nucleotide sequence ID" value="NZ_JALPRF010000001.1"/>
</dbReference>
<sequence length="439" mass="51312">MTFSTDQPIALCWLRRDLRLDDNAALYHALKSGHPVLAVFIFDRIILDPLSDRHDRRVAFIHQQIHALQDQLTQLGSTLLVYYGEPLPIWKQIMQAMPLAGVYTNADYETYAKERDQQVQQLLAEQGIGFHAYKDQTIFDTDEVLTDAKKPYSVFGAYQRKWKANLTDFYVRSYPTQNYFNSFYKTAAQAIPSLASMKFKPVNESFPATQVSDQLLEHYAKNRDKPALEGTTQLSIHLRFGTISIRQLVRQAQAHSERFLTELIWRDFYFQILDHFPHVEHKPFRPNYEAVPWLNREEDIERWQQGMTGYPLVDAGMRQLNQVGWMHNRARLNAASFCIKHLLIDWRIGEAYFAQKLRDYDLAANNGNWQWVAGSGNDASPFFRVFNPVSQAKTFDPKEAYIREWIPEYGTPDYPKPMIEHTFARQRAIDTYRKALNRT</sequence>
<dbReference type="PANTHER" id="PTHR11455:SF9">
    <property type="entry name" value="CRYPTOCHROME CIRCADIAN CLOCK 5 ISOFORM X1"/>
    <property type="match status" value="1"/>
</dbReference>
<evidence type="ECO:0000313" key="9">
    <source>
        <dbReference type="Proteomes" id="UP001202180"/>
    </source>
</evidence>
<accession>A0ABT0HE28</accession>
<comment type="cofactor">
    <cofactor evidence="1">
        <name>(6R)-5,10-methylene-5,6,7,8-tetrahydrofolate</name>
        <dbReference type="ChEBI" id="CHEBI:15636"/>
    </cofactor>
</comment>
<evidence type="ECO:0000256" key="6">
    <source>
        <dbReference type="RuleBase" id="RU004182"/>
    </source>
</evidence>
<comment type="caution">
    <text evidence="8">The sequence shown here is derived from an EMBL/GenBank/DDBJ whole genome shotgun (WGS) entry which is preliminary data.</text>
</comment>
<keyword evidence="5 6" id="KW-0157">Chromophore</keyword>
<keyword evidence="4 6" id="KW-0274">FAD</keyword>
<protein>
    <submittedName>
        <fullName evidence="8">DNA photolyase family protein</fullName>
    </submittedName>
</protein>
<dbReference type="EMBL" id="JALPRF010000001">
    <property type="protein sequence ID" value="MCK8490414.1"/>
    <property type="molecule type" value="Genomic_DNA"/>
</dbReference>
<comment type="cofactor">
    <cofactor evidence="2">
        <name>FAD</name>
        <dbReference type="ChEBI" id="CHEBI:57692"/>
    </cofactor>
</comment>
<evidence type="ECO:0000256" key="3">
    <source>
        <dbReference type="ARBA" id="ARBA00022630"/>
    </source>
</evidence>
<name>A0ABT0HE28_9BACT</name>
<dbReference type="PANTHER" id="PTHR11455">
    <property type="entry name" value="CRYPTOCHROME"/>
    <property type="match status" value="1"/>
</dbReference>